<dbReference type="GO" id="GO:0000156">
    <property type="term" value="F:phosphorelay response regulator activity"/>
    <property type="evidence" value="ECO:0007669"/>
    <property type="project" value="TreeGrafter"/>
</dbReference>
<dbReference type="Gene3D" id="3.40.50.2300">
    <property type="match status" value="1"/>
</dbReference>
<accession>A0A1B7XCF5</accession>
<feature type="domain" description="Response regulatory" evidence="7">
    <location>
        <begin position="6"/>
        <end position="122"/>
    </location>
</feature>
<proteinExistence type="predicted"/>
<dbReference type="AlphaFoldDB" id="A0A1B7XCF5"/>
<dbReference type="SUPFAM" id="SSF52172">
    <property type="entry name" value="CheY-like"/>
    <property type="match status" value="1"/>
</dbReference>
<keyword evidence="3" id="KW-0805">Transcription regulation</keyword>
<dbReference type="InterPro" id="IPR039420">
    <property type="entry name" value="WalR-like"/>
</dbReference>
<dbReference type="GO" id="GO:0032993">
    <property type="term" value="C:protein-DNA complex"/>
    <property type="evidence" value="ECO:0007669"/>
    <property type="project" value="TreeGrafter"/>
</dbReference>
<gene>
    <name evidence="8" type="ORF">SP90_09210</name>
</gene>
<dbReference type="Proteomes" id="UP000091979">
    <property type="component" value="Unassembled WGS sequence"/>
</dbReference>
<dbReference type="InterPro" id="IPR011006">
    <property type="entry name" value="CheY-like_superfamily"/>
</dbReference>
<organism evidence="8 9">
    <name type="scientific">Halodesulfovibrio spirochaetisodalis</name>
    <dbReference type="NCBI Taxonomy" id="1560234"/>
    <lineage>
        <taxon>Bacteria</taxon>
        <taxon>Pseudomonadati</taxon>
        <taxon>Thermodesulfobacteriota</taxon>
        <taxon>Desulfovibrionia</taxon>
        <taxon>Desulfovibrionales</taxon>
        <taxon>Desulfovibrionaceae</taxon>
        <taxon>Halodesulfovibrio</taxon>
    </lineage>
</organism>
<evidence type="ECO:0000256" key="6">
    <source>
        <dbReference type="PROSITE-ProRule" id="PRU00169"/>
    </source>
</evidence>
<comment type="caution">
    <text evidence="8">The sequence shown here is derived from an EMBL/GenBank/DDBJ whole genome shotgun (WGS) entry which is preliminary data.</text>
</comment>
<dbReference type="GO" id="GO:0000976">
    <property type="term" value="F:transcription cis-regulatory region binding"/>
    <property type="evidence" value="ECO:0007669"/>
    <property type="project" value="TreeGrafter"/>
</dbReference>
<dbReference type="RefSeq" id="WP_066854834.1">
    <property type="nucleotide sequence ID" value="NZ_JXMS01000014.1"/>
</dbReference>
<evidence type="ECO:0000256" key="1">
    <source>
        <dbReference type="ARBA" id="ARBA00022553"/>
    </source>
</evidence>
<keyword evidence="4" id="KW-0238">DNA-binding</keyword>
<dbReference type="GO" id="GO:0005829">
    <property type="term" value="C:cytosol"/>
    <property type="evidence" value="ECO:0007669"/>
    <property type="project" value="TreeGrafter"/>
</dbReference>
<evidence type="ECO:0000313" key="9">
    <source>
        <dbReference type="Proteomes" id="UP000091979"/>
    </source>
</evidence>
<keyword evidence="2" id="KW-0902">Two-component regulatory system</keyword>
<dbReference type="GO" id="GO:0006355">
    <property type="term" value="P:regulation of DNA-templated transcription"/>
    <property type="evidence" value="ECO:0007669"/>
    <property type="project" value="TreeGrafter"/>
</dbReference>
<dbReference type="OrthoDB" id="9802155at2"/>
<sequence>MERQGRVLILDDEKIVRLNLVAFFQDEGFAVSAADSAESALVQLGKCKIDFAIVDIRLAGMGGEDFIRNALQDYPKLHCLVYTGAVEYRLPADLLELGVSSEDVFMKPVVDMQRLTRRMVEGGQVY</sequence>
<protein>
    <recommendedName>
        <fullName evidence="7">Response regulatory domain-containing protein</fullName>
    </recommendedName>
</protein>
<dbReference type="PANTHER" id="PTHR48111">
    <property type="entry name" value="REGULATOR OF RPOS"/>
    <property type="match status" value="1"/>
</dbReference>
<dbReference type="Pfam" id="PF00072">
    <property type="entry name" value="Response_reg"/>
    <property type="match status" value="1"/>
</dbReference>
<reference evidence="8 9" key="1">
    <citation type="submission" date="2015-01" db="EMBL/GenBank/DDBJ databases">
        <title>Desulfovibrio sp. JC271 draft genome sequence.</title>
        <authorList>
            <person name="Shivani Y."/>
            <person name="Subhash Y."/>
            <person name="Sasikala C."/>
            <person name="Ramana C.V."/>
        </authorList>
    </citation>
    <scope>NUCLEOTIDE SEQUENCE [LARGE SCALE GENOMIC DNA]</scope>
    <source>
        <strain evidence="8 9">JC271</strain>
    </source>
</reference>
<evidence type="ECO:0000256" key="2">
    <source>
        <dbReference type="ARBA" id="ARBA00023012"/>
    </source>
</evidence>
<dbReference type="PATRIC" id="fig|1560234.3.peg.672"/>
<keyword evidence="1 6" id="KW-0597">Phosphoprotein</keyword>
<evidence type="ECO:0000256" key="3">
    <source>
        <dbReference type="ARBA" id="ARBA00023015"/>
    </source>
</evidence>
<evidence type="ECO:0000259" key="7">
    <source>
        <dbReference type="PROSITE" id="PS50110"/>
    </source>
</evidence>
<evidence type="ECO:0000256" key="4">
    <source>
        <dbReference type="ARBA" id="ARBA00023125"/>
    </source>
</evidence>
<feature type="modified residue" description="4-aspartylphosphate" evidence="6">
    <location>
        <position position="55"/>
    </location>
</feature>
<name>A0A1B7XCF5_9BACT</name>
<dbReference type="EMBL" id="JXMS01000014">
    <property type="protein sequence ID" value="OBQ51553.1"/>
    <property type="molecule type" value="Genomic_DNA"/>
</dbReference>
<keyword evidence="5" id="KW-0804">Transcription</keyword>
<dbReference type="PANTHER" id="PTHR48111:SF1">
    <property type="entry name" value="TWO-COMPONENT RESPONSE REGULATOR ORR33"/>
    <property type="match status" value="1"/>
</dbReference>
<evidence type="ECO:0000256" key="5">
    <source>
        <dbReference type="ARBA" id="ARBA00023163"/>
    </source>
</evidence>
<keyword evidence="9" id="KW-1185">Reference proteome</keyword>
<dbReference type="InterPro" id="IPR001789">
    <property type="entry name" value="Sig_transdc_resp-reg_receiver"/>
</dbReference>
<evidence type="ECO:0000313" key="8">
    <source>
        <dbReference type="EMBL" id="OBQ51553.1"/>
    </source>
</evidence>
<dbReference type="SMART" id="SM00448">
    <property type="entry name" value="REC"/>
    <property type="match status" value="1"/>
</dbReference>
<dbReference type="PROSITE" id="PS50110">
    <property type="entry name" value="RESPONSE_REGULATORY"/>
    <property type="match status" value="1"/>
</dbReference>
<dbReference type="STRING" id="1560234.SP90_09210"/>